<name>A0A2N1PI74_9BACT</name>
<feature type="compositionally biased region" description="Basic and acidic residues" evidence="1">
    <location>
        <begin position="1"/>
        <end position="12"/>
    </location>
</feature>
<comment type="caution">
    <text evidence="2">The sequence shown here is derived from an EMBL/GenBank/DDBJ whole genome shotgun (WGS) entry which is preliminary data.</text>
</comment>
<accession>A0A2N1PI74</accession>
<dbReference type="AlphaFoldDB" id="A0A2N1PI74"/>
<reference evidence="2 3" key="1">
    <citation type="journal article" date="2017" name="ISME J.">
        <title>Potential for microbial H2 and metal transformations associated with novel bacteria and archaea in deep terrestrial subsurface sediments.</title>
        <authorList>
            <person name="Hernsdorf A.W."/>
            <person name="Amano Y."/>
            <person name="Miyakawa K."/>
            <person name="Ise K."/>
            <person name="Suzuki Y."/>
            <person name="Anantharaman K."/>
            <person name="Probst A."/>
            <person name="Burstein D."/>
            <person name="Thomas B.C."/>
            <person name="Banfield J.F."/>
        </authorList>
    </citation>
    <scope>NUCLEOTIDE SEQUENCE [LARGE SCALE GENOMIC DNA]</scope>
    <source>
        <strain evidence="2">HGW-Wallbacteria-1</strain>
    </source>
</reference>
<protein>
    <submittedName>
        <fullName evidence="2">Uncharacterized protein</fullName>
    </submittedName>
</protein>
<proteinExistence type="predicted"/>
<sequence length="66" mass="6825">MRADEDQIRRTGDQVNGEAGQPARNQFDGEPEGSRRTGAAASLKGGIATAPPSTNHPIHAKSQASG</sequence>
<gene>
    <name evidence="2" type="ORF">CVV64_20620</name>
</gene>
<organism evidence="2 3">
    <name type="scientific">Candidatus Wallbacteria bacterium HGW-Wallbacteria-1</name>
    <dbReference type="NCBI Taxonomy" id="2013854"/>
    <lineage>
        <taxon>Bacteria</taxon>
        <taxon>Candidatus Walliibacteriota</taxon>
    </lineage>
</organism>
<evidence type="ECO:0000313" key="3">
    <source>
        <dbReference type="Proteomes" id="UP000233256"/>
    </source>
</evidence>
<evidence type="ECO:0000256" key="1">
    <source>
        <dbReference type="SAM" id="MobiDB-lite"/>
    </source>
</evidence>
<dbReference type="Proteomes" id="UP000233256">
    <property type="component" value="Unassembled WGS sequence"/>
</dbReference>
<evidence type="ECO:0000313" key="2">
    <source>
        <dbReference type="EMBL" id="PKK88026.1"/>
    </source>
</evidence>
<feature type="compositionally biased region" description="Polar residues" evidence="1">
    <location>
        <begin position="51"/>
        <end position="66"/>
    </location>
</feature>
<dbReference type="EMBL" id="PGXC01000074">
    <property type="protein sequence ID" value="PKK88026.1"/>
    <property type="molecule type" value="Genomic_DNA"/>
</dbReference>
<feature type="region of interest" description="Disordered" evidence="1">
    <location>
        <begin position="1"/>
        <end position="66"/>
    </location>
</feature>